<dbReference type="SUPFAM" id="SSF52540">
    <property type="entry name" value="P-loop containing nucleoside triphosphate hydrolases"/>
    <property type="match status" value="1"/>
</dbReference>
<evidence type="ECO:0000259" key="3">
    <source>
        <dbReference type="PROSITE" id="PS51206"/>
    </source>
</evidence>
<proteinExistence type="predicted"/>
<dbReference type="InterPro" id="IPR006500">
    <property type="entry name" value="Helicase_put_C_phage/plasmid"/>
</dbReference>
<dbReference type="InterPro" id="IPR014015">
    <property type="entry name" value="Helicase_SF3_DNA-vir"/>
</dbReference>
<name>X0YM20_9ZZZZ</name>
<evidence type="ECO:0000313" key="4">
    <source>
        <dbReference type="EMBL" id="GAG57354.1"/>
    </source>
</evidence>
<keyword evidence="2" id="KW-0067">ATP-binding</keyword>
<dbReference type="Gene3D" id="3.40.50.300">
    <property type="entry name" value="P-loop containing nucleotide triphosphate hydrolases"/>
    <property type="match status" value="1"/>
</dbReference>
<protein>
    <recommendedName>
        <fullName evidence="3">SF3 helicase domain-containing protein</fullName>
    </recommendedName>
</protein>
<dbReference type="InterPro" id="IPR045455">
    <property type="entry name" value="NrS-1_pol-like_helicase"/>
</dbReference>
<dbReference type="GO" id="GO:0005524">
    <property type="term" value="F:ATP binding"/>
    <property type="evidence" value="ECO:0007669"/>
    <property type="project" value="UniProtKB-KW"/>
</dbReference>
<keyword evidence="1" id="KW-0547">Nucleotide-binding</keyword>
<comment type="caution">
    <text evidence="4">The sequence shown here is derived from an EMBL/GenBank/DDBJ whole genome shotgun (WGS) entry which is preliminary data.</text>
</comment>
<organism evidence="4">
    <name type="scientific">marine sediment metagenome</name>
    <dbReference type="NCBI Taxonomy" id="412755"/>
    <lineage>
        <taxon>unclassified sequences</taxon>
        <taxon>metagenomes</taxon>
        <taxon>ecological metagenomes</taxon>
    </lineage>
</organism>
<dbReference type="Pfam" id="PF19263">
    <property type="entry name" value="DUF5906"/>
    <property type="match status" value="1"/>
</dbReference>
<evidence type="ECO:0000256" key="2">
    <source>
        <dbReference type="ARBA" id="ARBA00022840"/>
    </source>
</evidence>
<dbReference type="InterPro" id="IPR027417">
    <property type="entry name" value="P-loop_NTPase"/>
</dbReference>
<dbReference type="AlphaFoldDB" id="X0YM20"/>
<feature type="domain" description="SF3 helicase" evidence="3">
    <location>
        <begin position="39"/>
        <end position="194"/>
    </location>
</feature>
<accession>X0YM20</accession>
<evidence type="ECO:0000256" key="1">
    <source>
        <dbReference type="ARBA" id="ARBA00022741"/>
    </source>
</evidence>
<sequence length="365" mass="41884">ECFDATPEYYITNPIPWELGESEETPEIDKLFVSWVGEEHIQELYEILAFAQAPKYFIHRIICLIGAGANGKSTFLSLLRRYLGDDNVVSSSLESLMKIRFEGSKLYKRLVCLMGETNFGTITQTDYIKGLSGEDKMRIEFKGKDGFDDVNNAKLIMATNSLPSTTDKTDGFYRRWKIINFDNKFTIEKDVLDDIPIKEFNNLAKKCFRVLQELWIKPTFTNDGGFEDRKANYEKHSNPLVLFLTENFIKDNGSDYMSDEFREEFLIFLNERGFRELSPKAITQQLILNGYEVKQINRDGINGKRILGIKKKKVTDVIDVTGNPTHSLYGKQNETSVTSVTSVTQTNLTNSPKLQITTICFILLW</sequence>
<dbReference type="NCBIfam" id="TIGR01613">
    <property type="entry name" value="primase_Cterm"/>
    <property type="match status" value="1"/>
</dbReference>
<dbReference type="PROSITE" id="PS51206">
    <property type="entry name" value="SF3_HELICASE_1"/>
    <property type="match status" value="1"/>
</dbReference>
<gene>
    <name evidence="4" type="ORF">S01H4_19567</name>
</gene>
<reference evidence="4" key="1">
    <citation type="journal article" date="2014" name="Front. Microbiol.">
        <title>High frequency of phylogenetically diverse reductive dehalogenase-homologous genes in deep subseafloor sedimentary metagenomes.</title>
        <authorList>
            <person name="Kawai M."/>
            <person name="Futagami T."/>
            <person name="Toyoda A."/>
            <person name="Takaki Y."/>
            <person name="Nishi S."/>
            <person name="Hori S."/>
            <person name="Arai W."/>
            <person name="Tsubouchi T."/>
            <person name="Morono Y."/>
            <person name="Uchiyama I."/>
            <person name="Ito T."/>
            <person name="Fujiyama A."/>
            <person name="Inagaki F."/>
            <person name="Takami H."/>
        </authorList>
    </citation>
    <scope>NUCLEOTIDE SEQUENCE</scope>
    <source>
        <strain evidence="4">Expedition CK06-06</strain>
    </source>
</reference>
<dbReference type="EMBL" id="BART01008734">
    <property type="protein sequence ID" value="GAG57354.1"/>
    <property type="molecule type" value="Genomic_DNA"/>
</dbReference>
<feature type="non-terminal residue" evidence="4">
    <location>
        <position position="1"/>
    </location>
</feature>